<keyword evidence="3" id="KW-1185">Reference proteome</keyword>
<accession>A0A6A5ZMF6</accession>
<dbReference type="SUPFAM" id="SSF81296">
    <property type="entry name" value="E set domains"/>
    <property type="match status" value="1"/>
</dbReference>
<evidence type="ECO:0000313" key="3">
    <source>
        <dbReference type="Proteomes" id="UP000799770"/>
    </source>
</evidence>
<evidence type="ECO:0008006" key="4">
    <source>
        <dbReference type="Google" id="ProtNLM"/>
    </source>
</evidence>
<feature type="compositionally biased region" description="Polar residues" evidence="1">
    <location>
        <begin position="427"/>
        <end position="446"/>
    </location>
</feature>
<dbReference type="GO" id="GO:0031625">
    <property type="term" value="F:ubiquitin protein ligase binding"/>
    <property type="evidence" value="ECO:0007669"/>
    <property type="project" value="TreeGrafter"/>
</dbReference>
<dbReference type="PANTHER" id="PTHR11188:SF161">
    <property type="entry name" value="PH-RESPONSE REGULATOR PROTEIN PALF_RIM8"/>
    <property type="match status" value="1"/>
</dbReference>
<dbReference type="AlphaFoldDB" id="A0A6A5ZMF6"/>
<protein>
    <recommendedName>
        <fullName evidence="4">Arrestin-like N-terminal domain-containing protein</fullName>
    </recommendedName>
</protein>
<reference evidence="2" key="1">
    <citation type="journal article" date="2020" name="Stud. Mycol.">
        <title>101 Dothideomycetes genomes: a test case for predicting lifestyles and emergence of pathogens.</title>
        <authorList>
            <person name="Haridas S."/>
            <person name="Albert R."/>
            <person name="Binder M."/>
            <person name="Bloem J."/>
            <person name="Labutti K."/>
            <person name="Salamov A."/>
            <person name="Andreopoulos B."/>
            <person name="Baker S."/>
            <person name="Barry K."/>
            <person name="Bills G."/>
            <person name="Bluhm B."/>
            <person name="Cannon C."/>
            <person name="Castanera R."/>
            <person name="Culley D."/>
            <person name="Daum C."/>
            <person name="Ezra D."/>
            <person name="Gonzalez J."/>
            <person name="Henrissat B."/>
            <person name="Kuo A."/>
            <person name="Liang C."/>
            <person name="Lipzen A."/>
            <person name="Lutzoni F."/>
            <person name="Magnuson J."/>
            <person name="Mondo S."/>
            <person name="Nolan M."/>
            <person name="Ohm R."/>
            <person name="Pangilinan J."/>
            <person name="Park H.-J."/>
            <person name="Ramirez L."/>
            <person name="Alfaro M."/>
            <person name="Sun H."/>
            <person name="Tritt A."/>
            <person name="Yoshinaga Y."/>
            <person name="Zwiers L.-H."/>
            <person name="Turgeon B."/>
            <person name="Goodwin S."/>
            <person name="Spatafora J."/>
            <person name="Crous P."/>
            <person name="Grigoriev I."/>
        </authorList>
    </citation>
    <scope>NUCLEOTIDE SEQUENCE</scope>
    <source>
        <strain evidence="2">CBS 627.86</strain>
    </source>
</reference>
<dbReference type="InterPro" id="IPR014752">
    <property type="entry name" value="Arrestin-like_C"/>
</dbReference>
<dbReference type="Proteomes" id="UP000799770">
    <property type="component" value="Unassembled WGS sequence"/>
</dbReference>
<dbReference type="GO" id="GO:0070086">
    <property type="term" value="P:ubiquitin-dependent endocytosis"/>
    <property type="evidence" value="ECO:0007669"/>
    <property type="project" value="TreeGrafter"/>
</dbReference>
<proteinExistence type="predicted"/>
<name>A0A6A5ZMF6_9PLEO</name>
<dbReference type="GO" id="GO:0005829">
    <property type="term" value="C:cytosol"/>
    <property type="evidence" value="ECO:0007669"/>
    <property type="project" value="TreeGrafter"/>
</dbReference>
<dbReference type="Gene3D" id="2.60.40.640">
    <property type="match status" value="1"/>
</dbReference>
<feature type="region of interest" description="Disordered" evidence="1">
    <location>
        <begin position="427"/>
        <end position="467"/>
    </location>
</feature>
<organism evidence="2 3">
    <name type="scientific">Lophiotrema nucula</name>
    <dbReference type="NCBI Taxonomy" id="690887"/>
    <lineage>
        <taxon>Eukaryota</taxon>
        <taxon>Fungi</taxon>
        <taxon>Dikarya</taxon>
        <taxon>Ascomycota</taxon>
        <taxon>Pezizomycotina</taxon>
        <taxon>Dothideomycetes</taxon>
        <taxon>Pleosporomycetidae</taxon>
        <taxon>Pleosporales</taxon>
        <taxon>Lophiotremataceae</taxon>
        <taxon>Lophiotrema</taxon>
    </lineage>
</organism>
<dbReference type="InterPro" id="IPR050357">
    <property type="entry name" value="Arrestin_domain-protein"/>
</dbReference>
<gene>
    <name evidence="2" type="ORF">BDV96DRAFT_595023</name>
</gene>
<dbReference type="EMBL" id="ML977313">
    <property type="protein sequence ID" value="KAF2120579.1"/>
    <property type="molecule type" value="Genomic_DNA"/>
</dbReference>
<dbReference type="GO" id="GO:0005886">
    <property type="term" value="C:plasma membrane"/>
    <property type="evidence" value="ECO:0007669"/>
    <property type="project" value="TreeGrafter"/>
</dbReference>
<evidence type="ECO:0000313" key="2">
    <source>
        <dbReference type="EMBL" id="KAF2120579.1"/>
    </source>
</evidence>
<dbReference type="PANTHER" id="PTHR11188">
    <property type="entry name" value="ARRESTIN DOMAIN CONTAINING PROTEIN"/>
    <property type="match status" value="1"/>
</dbReference>
<dbReference type="InterPro" id="IPR014756">
    <property type="entry name" value="Ig_E-set"/>
</dbReference>
<evidence type="ECO:0000256" key="1">
    <source>
        <dbReference type="SAM" id="MobiDB-lite"/>
    </source>
</evidence>
<dbReference type="GO" id="GO:0030674">
    <property type="term" value="F:protein-macromolecule adaptor activity"/>
    <property type="evidence" value="ECO:0007669"/>
    <property type="project" value="TreeGrafter"/>
</dbReference>
<sequence length="467" mass="52626">MAFRPDLRVLIDGDTARIYRQGDEVKGSVSLLVNEEEEVKVLKVKFIGACTTRTTRPFYIAGNDANAWKSRRDYEERIELFNFERTLVSGCLFVTDKKTWNFDFRFPDLTKTRYSRWSHGSKYMKEPHTLPPSFRSFTESPGGLALISYYIEASLVRLEPSTVQKTTQVLAYQPSPRGTLADSFLVSRVLYAQTWKPLKQTRTAMDKVFNKVSKKSTTPTNGPRIIPTMHVPEKVAPRQHIPLLLSLSLDRDIASFGDSDYVKCTLDSVNVTISTFTTSMCGKPMNQPEDTVSKHVTCISKQGLNQCIEFDKPTPLTTNFRLVDDAECVPSFKTYTITRRYTMTLSVVIKCQDRKFTIKSTTPLEILPRLPLDPFATEARNEHDDFAVDPLPLYMPREPSTEFAPDYETLYSLCPTPSSVPSIVETRTSSLASGASTPVTGATTPASEIDQPMFDPVPESRQCLRAP</sequence>
<dbReference type="OrthoDB" id="2333384at2759"/>